<name>A0A151L2L6_9APIC</name>
<dbReference type="VEuPathDB" id="PlasmoDB:PGSY75_0030500"/>
<proteinExistence type="predicted"/>
<reference evidence="3 4" key="1">
    <citation type="journal article" date="2016" name="Nat. Commun.">
        <title>Genomes of cryptic chimpanzee Plasmodium species reveal key evolutionary events leading to human malaria.</title>
        <authorList>
            <person name="Sundararaman S.A."/>
            <person name="Plenderleith L.J."/>
            <person name="Liu W."/>
            <person name="Loy D.E."/>
            <person name="Learn G.H."/>
            <person name="Li Y."/>
            <person name="Shaw K.S."/>
            <person name="Ayouba A."/>
            <person name="Peeters M."/>
            <person name="Speede S."/>
            <person name="Shaw G.M."/>
            <person name="Bushman F.D."/>
            <person name="Brisson D."/>
            <person name="Rayner J.C."/>
            <person name="Sharp P.M."/>
            <person name="Hahn B.H."/>
        </authorList>
    </citation>
    <scope>NUCLEOTIDE SEQUENCE [LARGE SCALE GENOMIC DNA]</scope>
    <source>
        <strain evidence="3 4">SY75</strain>
    </source>
</reference>
<evidence type="ECO:0000256" key="2">
    <source>
        <dbReference type="SAM" id="SignalP"/>
    </source>
</evidence>
<feature type="non-terminal residue" evidence="3">
    <location>
        <position position="163"/>
    </location>
</feature>
<feature type="region of interest" description="Disordered" evidence="1">
    <location>
        <begin position="66"/>
        <end position="111"/>
    </location>
</feature>
<feature type="compositionally biased region" description="Basic residues" evidence="1">
    <location>
        <begin position="74"/>
        <end position="83"/>
    </location>
</feature>
<dbReference type="Proteomes" id="UP000076004">
    <property type="component" value="Unassembled WGS sequence"/>
</dbReference>
<comment type="caution">
    <text evidence="3">The sequence shown here is derived from an EMBL/GenBank/DDBJ whole genome shotgun (WGS) entry which is preliminary data.</text>
</comment>
<gene>
    <name evidence="3" type="ORF">PGSY75_0030500</name>
</gene>
<dbReference type="EMBL" id="LVLB01000286">
    <property type="protein sequence ID" value="KYN93198.1"/>
    <property type="molecule type" value="Genomic_DNA"/>
</dbReference>
<feature type="chain" id="PRO_5007583858" evidence="2">
    <location>
        <begin position="24"/>
        <end position="163"/>
    </location>
</feature>
<dbReference type="GeneID" id="29774034"/>
<dbReference type="RefSeq" id="XP_018638805.1">
    <property type="nucleotide sequence ID" value="XM_018783444.1"/>
</dbReference>
<evidence type="ECO:0000256" key="1">
    <source>
        <dbReference type="SAM" id="MobiDB-lite"/>
    </source>
</evidence>
<sequence length="163" mass="19867">MKYFVSLFNFFICFLLIFKYSQKNILEKSRQYKFNKSIITKYIKTRTLTENYKPCDIKYMNTSIFSGNKNPQKREKKLKAKKKELKEKKKDNIKEDNNNNKENETEKNMKNNMENNMEDHVDDHVDDVLEHHNSLEDIIKEYYEFTDPSIDEENKSFFKKLKF</sequence>
<feature type="signal peptide" evidence="2">
    <location>
        <begin position="1"/>
        <end position="23"/>
    </location>
</feature>
<evidence type="ECO:0000313" key="4">
    <source>
        <dbReference type="Proteomes" id="UP000076004"/>
    </source>
</evidence>
<protein>
    <submittedName>
        <fullName evidence="3">Exported protein (Hyp4, exported protein family 3)</fullName>
    </submittedName>
</protein>
<evidence type="ECO:0000313" key="3">
    <source>
        <dbReference type="EMBL" id="KYN93198.1"/>
    </source>
</evidence>
<feature type="compositionally biased region" description="Basic and acidic residues" evidence="1">
    <location>
        <begin position="84"/>
        <end position="109"/>
    </location>
</feature>
<accession>A0A151L2L6</accession>
<dbReference type="AlphaFoldDB" id="A0A151L2L6"/>
<dbReference type="KEGG" id="pgab:PGSY75_0030500"/>
<organism evidence="3 4">
    <name type="scientific">Plasmodium gaboni</name>
    <dbReference type="NCBI Taxonomy" id="647221"/>
    <lineage>
        <taxon>Eukaryota</taxon>
        <taxon>Sar</taxon>
        <taxon>Alveolata</taxon>
        <taxon>Apicomplexa</taxon>
        <taxon>Aconoidasida</taxon>
        <taxon>Haemosporida</taxon>
        <taxon>Plasmodiidae</taxon>
        <taxon>Plasmodium</taxon>
        <taxon>Plasmodium (Laverania)</taxon>
    </lineage>
</organism>
<keyword evidence="2" id="KW-0732">Signal</keyword>